<feature type="domain" description="Beta-lactamase-related" evidence="2">
    <location>
        <begin position="21"/>
        <end position="311"/>
    </location>
</feature>
<comment type="caution">
    <text evidence="3">The sequence shown here is derived from an EMBL/GenBank/DDBJ whole genome shotgun (WGS) entry which is preliminary data.</text>
</comment>
<accession>A0ABT8GG07</accession>
<dbReference type="EMBL" id="JAUHQA010000001">
    <property type="protein sequence ID" value="MDN4479881.1"/>
    <property type="molecule type" value="Genomic_DNA"/>
</dbReference>
<evidence type="ECO:0000259" key="2">
    <source>
        <dbReference type="Pfam" id="PF00144"/>
    </source>
</evidence>
<dbReference type="SUPFAM" id="SSF56601">
    <property type="entry name" value="beta-lactamase/transpeptidase-like"/>
    <property type="match status" value="1"/>
</dbReference>
<name>A0ABT8GG07_9MICO</name>
<dbReference type="Pfam" id="PF00144">
    <property type="entry name" value="Beta-lactamase"/>
    <property type="match status" value="1"/>
</dbReference>
<evidence type="ECO:0000256" key="1">
    <source>
        <dbReference type="SAM" id="MobiDB-lite"/>
    </source>
</evidence>
<dbReference type="EC" id="3.1.1.103" evidence="3"/>
<dbReference type="Gene3D" id="3.40.710.10">
    <property type="entry name" value="DD-peptidase/beta-lactamase superfamily"/>
    <property type="match status" value="1"/>
</dbReference>
<dbReference type="InterPro" id="IPR012338">
    <property type="entry name" value="Beta-lactam/transpept-like"/>
</dbReference>
<organism evidence="3 4">
    <name type="scientific">Demequina muriae</name>
    <dbReference type="NCBI Taxonomy" id="3051664"/>
    <lineage>
        <taxon>Bacteria</taxon>
        <taxon>Bacillati</taxon>
        <taxon>Actinomycetota</taxon>
        <taxon>Actinomycetes</taxon>
        <taxon>Micrococcales</taxon>
        <taxon>Demequinaceae</taxon>
        <taxon>Demequina</taxon>
    </lineage>
</organism>
<protein>
    <submittedName>
        <fullName evidence="3">Serine hydrolase domain-containing protein</fullName>
        <ecNumber evidence="3">3.1.1.103</ecNumber>
    </submittedName>
</protein>
<evidence type="ECO:0000313" key="3">
    <source>
        <dbReference type="EMBL" id="MDN4479881.1"/>
    </source>
</evidence>
<evidence type="ECO:0000313" key="4">
    <source>
        <dbReference type="Proteomes" id="UP001172708"/>
    </source>
</evidence>
<dbReference type="InterPro" id="IPR050491">
    <property type="entry name" value="AmpC-like"/>
</dbReference>
<dbReference type="PANTHER" id="PTHR46825">
    <property type="entry name" value="D-ALANYL-D-ALANINE-CARBOXYPEPTIDASE/ENDOPEPTIDASE AMPH"/>
    <property type="match status" value="1"/>
</dbReference>
<dbReference type="InterPro" id="IPR001466">
    <property type="entry name" value="Beta-lactam-related"/>
</dbReference>
<dbReference type="GO" id="GO:0016787">
    <property type="term" value="F:hydrolase activity"/>
    <property type="evidence" value="ECO:0007669"/>
    <property type="project" value="UniProtKB-KW"/>
</dbReference>
<dbReference type="Proteomes" id="UP001172708">
    <property type="component" value="Unassembled WGS sequence"/>
</dbReference>
<feature type="region of interest" description="Disordered" evidence="1">
    <location>
        <begin position="192"/>
        <end position="217"/>
    </location>
</feature>
<gene>
    <name evidence="3" type="ORF">QQX02_02960</name>
</gene>
<sequence length="325" mass="33691">MTLDLDPLRSGLHHRHDRVLIAAVAGGDTAHRTYGAPEAADAEIGSVSKGLTGLLYQDAVDRGEVTPETTLGEALDRPEGAYAQATLGSLATHASGLPPQPPYGGPRTMLRRTWRMWRHGENPYGDSVDQLLDEAADVRLGKPRFVYSNLGFALLGAALARTAGTSYERLLLARVAEPLGMTGVSVPSTPRCLGPTALTGRSKGGRPHEPWTGEAIGPAGGVRATAADLAALLGGLIERRAPGISALDPAADAPGASRIGAAWLTTRTGDASVTWHNGRTGGFASWVGVDRDAGVGLALVSATAASLDRDGFAGLARLRAEADRC</sequence>
<proteinExistence type="predicted"/>
<reference evidence="3" key="1">
    <citation type="submission" date="2023-06" db="EMBL/GenBank/DDBJ databases">
        <title>Egi l300058.</title>
        <authorList>
            <person name="Gao L."/>
            <person name="Fang B.-Z."/>
            <person name="Li W.-J."/>
        </authorList>
    </citation>
    <scope>NUCLEOTIDE SEQUENCE</scope>
    <source>
        <strain evidence="3">EGI L300058</strain>
    </source>
</reference>
<keyword evidence="4" id="KW-1185">Reference proteome</keyword>
<keyword evidence="3" id="KW-0378">Hydrolase</keyword>
<dbReference type="RefSeq" id="WP_301141117.1">
    <property type="nucleotide sequence ID" value="NZ_JAUHQA010000001.1"/>
</dbReference>
<dbReference type="PANTHER" id="PTHR46825:SF7">
    <property type="entry name" value="D-ALANYL-D-ALANINE CARBOXYPEPTIDASE"/>
    <property type="match status" value="1"/>
</dbReference>